<protein>
    <submittedName>
        <fullName evidence="2">Uncharacterized protein</fullName>
    </submittedName>
</protein>
<gene>
    <name evidence="2" type="ORF">HYPSUDRAFT_202313</name>
</gene>
<evidence type="ECO:0000313" key="2">
    <source>
        <dbReference type="EMBL" id="KJA22295.1"/>
    </source>
</evidence>
<organism evidence="2 3">
    <name type="scientific">Hypholoma sublateritium (strain FD-334 SS-4)</name>
    <dbReference type="NCBI Taxonomy" id="945553"/>
    <lineage>
        <taxon>Eukaryota</taxon>
        <taxon>Fungi</taxon>
        <taxon>Dikarya</taxon>
        <taxon>Basidiomycota</taxon>
        <taxon>Agaricomycotina</taxon>
        <taxon>Agaricomycetes</taxon>
        <taxon>Agaricomycetidae</taxon>
        <taxon>Agaricales</taxon>
        <taxon>Agaricineae</taxon>
        <taxon>Strophariaceae</taxon>
        <taxon>Hypholoma</taxon>
    </lineage>
</organism>
<sequence>MSSVVNPWYVFMKRIGLLAQNRPLHVSAAAPPRRDISASSSPCFAIYRAFPPLSSFCALGFALSFCGNIFLRGDNPNIWAVPALRSDAPKNVVSCSIAPRHRSCASASYIETCAAAHEGDAPAARVSVCDMLHSGVRTISLGMERPVRSASPFLHPVCLVLVLRPTIHLPQSNGPFVRATQRSHAGPCALLLFSWEARPSAPSCAPAPMPDQADHLTSCPASRRPPGALSQAIPSDPPADVPWAPYEAPLPDCLALQRSDYLPVVRPRVHAASGALRSSPRPVVMYSVLLRLSADTGTRFAALTRCSFVGIPIKNGCPRADRAYWQSSLDLIASVGRRVSVSCAAAR</sequence>
<dbReference type="Proteomes" id="UP000054270">
    <property type="component" value="Unassembled WGS sequence"/>
</dbReference>
<evidence type="ECO:0000256" key="1">
    <source>
        <dbReference type="SAM" id="MobiDB-lite"/>
    </source>
</evidence>
<feature type="region of interest" description="Disordered" evidence="1">
    <location>
        <begin position="204"/>
        <end position="234"/>
    </location>
</feature>
<dbReference type="EMBL" id="KN817551">
    <property type="protein sequence ID" value="KJA22295.1"/>
    <property type="molecule type" value="Genomic_DNA"/>
</dbReference>
<reference evidence="3" key="1">
    <citation type="submission" date="2014-04" db="EMBL/GenBank/DDBJ databases">
        <title>Evolutionary Origins and Diversification of the Mycorrhizal Mutualists.</title>
        <authorList>
            <consortium name="DOE Joint Genome Institute"/>
            <consortium name="Mycorrhizal Genomics Consortium"/>
            <person name="Kohler A."/>
            <person name="Kuo A."/>
            <person name="Nagy L.G."/>
            <person name="Floudas D."/>
            <person name="Copeland A."/>
            <person name="Barry K.W."/>
            <person name="Cichocki N."/>
            <person name="Veneault-Fourrey C."/>
            <person name="LaButti K."/>
            <person name="Lindquist E.A."/>
            <person name="Lipzen A."/>
            <person name="Lundell T."/>
            <person name="Morin E."/>
            <person name="Murat C."/>
            <person name="Riley R."/>
            <person name="Ohm R."/>
            <person name="Sun H."/>
            <person name="Tunlid A."/>
            <person name="Henrissat B."/>
            <person name="Grigoriev I.V."/>
            <person name="Hibbett D.S."/>
            <person name="Martin F."/>
        </authorList>
    </citation>
    <scope>NUCLEOTIDE SEQUENCE [LARGE SCALE GENOMIC DNA]</scope>
    <source>
        <strain evidence="3">FD-334 SS-4</strain>
    </source>
</reference>
<evidence type="ECO:0000313" key="3">
    <source>
        <dbReference type="Proteomes" id="UP000054270"/>
    </source>
</evidence>
<accession>A0A0D2PR08</accession>
<name>A0A0D2PR08_HYPSF</name>
<keyword evidence="3" id="KW-1185">Reference proteome</keyword>
<proteinExistence type="predicted"/>
<dbReference type="AlphaFoldDB" id="A0A0D2PR08"/>